<gene>
    <name evidence="7" type="ORF">E0L32_002315</name>
</gene>
<dbReference type="InterPro" id="IPR013083">
    <property type="entry name" value="Znf_RING/FYVE/PHD"/>
</dbReference>
<dbReference type="InterPro" id="IPR018957">
    <property type="entry name" value="Znf_C3HC4_RING-type"/>
</dbReference>
<keyword evidence="8" id="KW-1185">Reference proteome</keyword>
<evidence type="ECO:0000256" key="1">
    <source>
        <dbReference type="ARBA" id="ARBA00022723"/>
    </source>
</evidence>
<dbReference type="OrthoDB" id="8062037at2759"/>
<dbReference type="Gene3D" id="3.30.40.10">
    <property type="entry name" value="Zinc/RING finger domain, C3HC4 (zinc finger)"/>
    <property type="match status" value="1"/>
</dbReference>
<evidence type="ECO:0000256" key="3">
    <source>
        <dbReference type="ARBA" id="ARBA00022833"/>
    </source>
</evidence>
<dbReference type="RefSeq" id="XP_030988530.1">
    <property type="nucleotide sequence ID" value="XM_031136491.1"/>
</dbReference>
<evidence type="ECO:0000313" key="7">
    <source>
        <dbReference type="EMBL" id="TPX06819.1"/>
    </source>
</evidence>
<evidence type="ECO:0000256" key="5">
    <source>
        <dbReference type="SAM" id="MobiDB-lite"/>
    </source>
</evidence>
<keyword evidence="2 4" id="KW-0863">Zinc-finger</keyword>
<dbReference type="GO" id="GO:0008270">
    <property type="term" value="F:zinc ion binding"/>
    <property type="evidence" value="ECO:0007669"/>
    <property type="project" value="UniProtKB-KW"/>
</dbReference>
<keyword evidence="3" id="KW-0862">Zinc</keyword>
<dbReference type="SUPFAM" id="SSF57850">
    <property type="entry name" value="RING/U-box"/>
    <property type="match status" value="1"/>
</dbReference>
<sequence length="217" mass="24758">MSARDQQLEREFAEEEQRRQELFGPERYSVRTRKQDEEERSKTRQPPPPPAEHVDWNELYQSVLDKQSEREEAMHLLRSMARATHLIRSTVSPAPAEALYERLAQPPPEGVTPKPEQAGTQDPRYPNAPTWPVDPQAALKCPCCKKPMATASPEGNGKSIVERPFYLPCGHIVGDGCVDTWVINLRDNAKCPVCRHPLLTEQEAEAFRAYDRDMRLS</sequence>
<evidence type="ECO:0000256" key="2">
    <source>
        <dbReference type="ARBA" id="ARBA00022771"/>
    </source>
</evidence>
<feature type="region of interest" description="Disordered" evidence="5">
    <location>
        <begin position="1"/>
        <end position="56"/>
    </location>
</feature>
<evidence type="ECO:0000256" key="4">
    <source>
        <dbReference type="PROSITE-ProRule" id="PRU00175"/>
    </source>
</evidence>
<accession>A0A507APQ6</accession>
<feature type="compositionally biased region" description="Basic and acidic residues" evidence="5">
    <location>
        <begin position="33"/>
        <end position="42"/>
    </location>
</feature>
<name>A0A507APQ6_9PEZI</name>
<dbReference type="EMBL" id="SKBQ01000009">
    <property type="protein sequence ID" value="TPX06819.1"/>
    <property type="molecule type" value="Genomic_DNA"/>
</dbReference>
<proteinExistence type="predicted"/>
<protein>
    <recommendedName>
        <fullName evidence="6">RING-type domain-containing protein</fullName>
    </recommendedName>
</protein>
<organism evidence="7 8">
    <name type="scientific">Thyridium curvatum</name>
    <dbReference type="NCBI Taxonomy" id="1093900"/>
    <lineage>
        <taxon>Eukaryota</taxon>
        <taxon>Fungi</taxon>
        <taxon>Dikarya</taxon>
        <taxon>Ascomycota</taxon>
        <taxon>Pezizomycotina</taxon>
        <taxon>Sordariomycetes</taxon>
        <taxon>Sordariomycetidae</taxon>
        <taxon>Thyridiales</taxon>
        <taxon>Thyridiaceae</taxon>
        <taxon>Thyridium</taxon>
    </lineage>
</organism>
<evidence type="ECO:0000313" key="8">
    <source>
        <dbReference type="Proteomes" id="UP000319257"/>
    </source>
</evidence>
<evidence type="ECO:0000259" key="6">
    <source>
        <dbReference type="PROSITE" id="PS50089"/>
    </source>
</evidence>
<dbReference type="AlphaFoldDB" id="A0A507APQ6"/>
<dbReference type="InParanoid" id="A0A507APQ6"/>
<feature type="domain" description="RING-type" evidence="6">
    <location>
        <begin position="141"/>
        <end position="195"/>
    </location>
</feature>
<comment type="caution">
    <text evidence="7">The sequence shown here is derived from an EMBL/GenBank/DDBJ whole genome shotgun (WGS) entry which is preliminary data.</text>
</comment>
<dbReference type="Proteomes" id="UP000319257">
    <property type="component" value="Unassembled WGS sequence"/>
</dbReference>
<dbReference type="PROSITE" id="PS50089">
    <property type="entry name" value="ZF_RING_2"/>
    <property type="match status" value="1"/>
</dbReference>
<feature type="compositionally biased region" description="Basic and acidic residues" evidence="5">
    <location>
        <begin position="1"/>
        <end position="21"/>
    </location>
</feature>
<dbReference type="GeneID" id="41969762"/>
<dbReference type="Pfam" id="PF00097">
    <property type="entry name" value="zf-C3HC4"/>
    <property type="match status" value="1"/>
</dbReference>
<feature type="region of interest" description="Disordered" evidence="5">
    <location>
        <begin position="104"/>
        <end position="128"/>
    </location>
</feature>
<reference evidence="7 8" key="1">
    <citation type="submission" date="2019-06" db="EMBL/GenBank/DDBJ databases">
        <title>Draft genome sequence of the filamentous fungus Phialemoniopsis curvata isolated from diesel fuel.</title>
        <authorList>
            <person name="Varaljay V.A."/>
            <person name="Lyon W.J."/>
            <person name="Crouch A.L."/>
            <person name="Drake C.E."/>
            <person name="Hollomon J.M."/>
            <person name="Nadeau L.J."/>
            <person name="Nunn H.S."/>
            <person name="Stevenson B.S."/>
            <person name="Bojanowski C.L."/>
            <person name="Crookes-Goodson W.J."/>
        </authorList>
    </citation>
    <scope>NUCLEOTIDE SEQUENCE [LARGE SCALE GENOMIC DNA]</scope>
    <source>
        <strain evidence="7 8">D216</strain>
    </source>
</reference>
<keyword evidence="1" id="KW-0479">Metal-binding</keyword>
<dbReference type="InterPro" id="IPR001841">
    <property type="entry name" value="Znf_RING"/>
</dbReference>